<feature type="region of interest" description="Disordered" evidence="1">
    <location>
        <begin position="45"/>
        <end position="77"/>
    </location>
</feature>
<dbReference type="EMBL" id="CM003378">
    <property type="protein sequence ID" value="KOM50375.1"/>
    <property type="molecule type" value="Genomic_DNA"/>
</dbReference>
<gene>
    <name evidence="2" type="ORF">LR48_Vigan08g120200</name>
</gene>
<evidence type="ECO:0000313" key="2">
    <source>
        <dbReference type="EMBL" id="KOM50375.1"/>
    </source>
</evidence>
<accession>A0A0L9V5N7</accession>
<evidence type="ECO:0000256" key="1">
    <source>
        <dbReference type="SAM" id="MobiDB-lite"/>
    </source>
</evidence>
<protein>
    <submittedName>
        <fullName evidence="2">Uncharacterized protein</fullName>
    </submittedName>
</protein>
<proteinExistence type="predicted"/>
<evidence type="ECO:0000313" key="3">
    <source>
        <dbReference type="Proteomes" id="UP000053144"/>
    </source>
</evidence>
<sequence length="147" mass="16858">MTHLPPSQIWHQVFNCATARPFDLTGIQPFGFTVQVSRPYRPLVQEEDKNREVNPSRPLGNSPAIPRSKTEKPRGKSLSIHVKGREAYVSLKSMRQLINIEPGPQARYVFTYALYTLCTFLFVKKKTDRFVSIPIDQQQEIEDDPSV</sequence>
<feature type="compositionally biased region" description="Basic and acidic residues" evidence="1">
    <location>
        <begin position="45"/>
        <end position="54"/>
    </location>
</feature>
<dbReference type="Proteomes" id="UP000053144">
    <property type="component" value="Chromosome 8"/>
</dbReference>
<name>A0A0L9V5N7_PHAAN</name>
<organism evidence="2 3">
    <name type="scientific">Phaseolus angularis</name>
    <name type="common">Azuki bean</name>
    <name type="synonym">Vigna angularis</name>
    <dbReference type="NCBI Taxonomy" id="3914"/>
    <lineage>
        <taxon>Eukaryota</taxon>
        <taxon>Viridiplantae</taxon>
        <taxon>Streptophyta</taxon>
        <taxon>Embryophyta</taxon>
        <taxon>Tracheophyta</taxon>
        <taxon>Spermatophyta</taxon>
        <taxon>Magnoliopsida</taxon>
        <taxon>eudicotyledons</taxon>
        <taxon>Gunneridae</taxon>
        <taxon>Pentapetalae</taxon>
        <taxon>rosids</taxon>
        <taxon>fabids</taxon>
        <taxon>Fabales</taxon>
        <taxon>Fabaceae</taxon>
        <taxon>Papilionoideae</taxon>
        <taxon>50 kb inversion clade</taxon>
        <taxon>NPAAA clade</taxon>
        <taxon>indigoferoid/millettioid clade</taxon>
        <taxon>Phaseoleae</taxon>
        <taxon>Vigna</taxon>
    </lineage>
</organism>
<dbReference type="AlphaFoldDB" id="A0A0L9V5N7"/>
<dbReference type="Gramene" id="KOM50375">
    <property type="protein sequence ID" value="KOM50375"/>
    <property type="gene ID" value="LR48_Vigan08g120200"/>
</dbReference>
<reference evidence="3" key="1">
    <citation type="journal article" date="2015" name="Proc. Natl. Acad. Sci. U.S.A.">
        <title>Genome sequencing of adzuki bean (Vigna angularis) provides insight into high starch and low fat accumulation and domestication.</title>
        <authorList>
            <person name="Yang K."/>
            <person name="Tian Z."/>
            <person name="Chen C."/>
            <person name="Luo L."/>
            <person name="Zhao B."/>
            <person name="Wang Z."/>
            <person name="Yu L."/>
            <person name="Li Y."/>
            <person name="Sun Y."/>
            <person name="Li W."/>
            <person name="Chen Y."/>
            <person name="Li Y."/>
            <person name="Zhang Y."/>
            <person name="Ai D."/>
            <person name="Zhao J."/>
            <person name="Shang C."/>
            <person name="Ma Y."/>
            <person name="Wu B."/>
            <person name="Wang M."/>
            <person name="Gao L."/>
            <person name="Sun D."/>
            <person name="Zhang P."/>
            <person name="Guo F."/>
            <person name="Wang W."/>
            <person name="Li Y."/>
            <person name="Wang J."/>
            <person name="Varshney R.K."/>
            <person name="Wang J."/>
            <person name="Ling H.Q."/>
            <person name="Wan P."/>
        </authorList>
    </citation>
    <scope>NUCLEOTIDE SEQUENCE</scope>
    <source>
        <strain evidence="3">cv. Jingnong 6</strain>
    </source>
</reference>